<dbReference type="PANTHER" id="PTHR35317:SF11">
    <property type="entry name" value="CCHC-TYPE DOMAIN-CONTAINING PROTEIN"/>
    <property type="match status" value="1"/>
</dbReference>
<dbReference type="Proteomes" id="UP000087766">
    <property type="component" value="Chromosome 7"/>
</dbReference>
<organism evidence="2 3">
    <name type="scientific">Vigna radiata var. radiata</name>
    <name type="common">Mung bean</name>
    <name type="synonym">Phaseolus aureus</name>
    <dbReference type="NCBI Taxonomy" id="3916"/>
    <lineage>
        <taxon>Eukaryota</taxon>
        <taxon>Viridiplantae</taxon>
        <taxon>Streptophyta</taxon>
        <taxon>Embryophyta</taxon>
        <taxon>Tracheophyta</taxon>
        <taxon>Spermatophyta</taxon>
        <taxon>Magnoliopsida</taxon>
        <taxon>eudicotyledons</taxon>
        <taxon>Gunneridae</taxon>
        <taxon>Pentapetalae</taxon>
        <taxon>rosids</taxon>
        <taxon>fabids</taxon>
        <taxon>Fabales</taxon>
        <taxon>Fabaceae</taxon>
        <taxon>Papilionoideae</taxon>
        <taxon>50 kb inversion clade</taxon>
        <taxon>NPAAA clade</taxon>
        <taxon>indigoferoid/millettioid clade</taxon>
        <taxon>Phaseoleae</taxon>
        <taxon>Vigna</taxon>
    </lineage>
</organism>
<proteinExistence type="predicted"/>
<evidence type="ECO:0000313" key="3">
    <source>
        <dbReference type="RefSeq" id="XP_014506578.1"/>
    </source>
</evidence>
<gene>
    <name evidence="3" type="primary">LOC106766358</name>
</gene>
<accession>A0A1S3UKL2</accession>
<dbReference type="AlphaFoldDB" id="A0A1S3UKL2"/>
<protein>
    <submittedName>
        <fullName evidence="3">Uncharacterized protein LOC106766358</fullName>
    </submittedName>
</protein>
<dbReference type="STRING" id="3916.A0A1S3UKL2"/>
<reference evidence="3" key="2">
    <citation type="submission" date="2025-08" db="UniProtKB">
        <authorList>
            <consortium name="RefSeq"/>
        </authorList>
    </citation>
    <scope>IDENTIFICATION</scope>
    <source>
        <tissue evidence="3">Leaf</tissue>
    </source>
</reference>
<dbReference type="OrthoDB" id="1931687at2759"/>
<dbReference type="RefSeq" id="XP_014506578.1">
    <property type="nucleotide sequence ID" value="XM_014651092.1"/>
</dbReference>
<name>A0A1S3UKL2_VIGRR</name>
<sequence length="214" mass="24792">MEGESTSFPVTLPIFNGEDYEMWAVKMQSYLEGLDLWEAVEEDYTVQPLPENPTLAQIKNHKEQKTKKAKAKSSLFSGVTKLIFTRIITLKSPKKIWDFLKEEYEGDDRIKSMQVLNLRREFEMQRMKESETIKEYSNTLLGIANKIKLLDSDFADSRIVEKILVTAQEQRRLMRQEHVVEDALPVKHQVAGTSKKKSFKKFQPTSSEDITNKG</sequence>
<dbReference type="Pfam" id="PF14223">
    <property type="entry name" value="Retrotran_gag_2"/>
    <property type="match status" value="1"/>
</dbReference>
<dbReference type="KEGG" id="vra:106766358"/>
<dbReference type="PANTHER" id="PTHR35317">
    <property type="entry name" value="OS04G0629600 PROTEIN"/>
    <property type="match status" value="1"/>
</dbReference>
<evidence type="ECO:0000313" key="2">
    <source>
        <dbReference type="Proteomes" id="UP000087766"/>
    </source>
</evidence>
<reference evidence="2" key="1">
    <citation type="journal article" date="2014" name="Nat. Commun.">
        <title>Genome sequence of mungbean and insights into evolution within Vigna species.</title>
        <authorList>
            <person name="Kang Y.J."/>
            <person name="Kim S.K."/>
            <person name="Kim M.Y."/>
            <person name="Lestari P."/>
            <person name="Kim K.H."/>
            <person name="Ha B.K."/>
            <person name="Jun T.H."/>
            <person name="Hwang W.J."/>
            <person name="Lee T."/>
            <person name="Lee J."/>
            <person name="Shim S."/>
            <person name="Yoon M.Y."/>
            <person name="Jang Y.E."/>
            <person name="Han K.S."/>
            <person name="Taeprayoon P."/>
            <person name="Yoon N."/>
            <person name="Somta P."/>
            <person name="Tanya P."/>
            <person name="Kim K.S."/>
            <person name="Gwag J.G."/>
            <person name="Moon J.K."/>
            <person name="Lee Y.H."/>
            <person name="Park B.S."/>
            <person name="Bombarely A."/>
            <person name="Doyle J.J."/>
            <person name="Jackson S.A."/>
            <person name="Schafleitner R."/>
            <person name="Srinives P."/>
            <person name="Varshney R.K."/>
            <person name="Lee S.H."/>
        </authorList>
    </citation>
    <scope>NUCLEOTIDE SEQUENCE [LARGE SCALE GENOMIC DNA]</scope>
    <source>
        <strain evidence="2">cv. VC1973A</strain>
    </source>
</reference>
<feature type="region of interest" description="Disordered" evidence="1">
    <location>
        <begin position="191"/>
        <end position="214"/>
    </location>
</feature>
<feature type="compositionally biased region" description="Polar residues" evidence="1">
    <location>
        <begin position="203"/>
        <end position="214"/>
    </location>
</feature>
<dbReference type="GeneID" id="106766358"/>
<evidence type="ECO:0000256" key="1">
    <source>
        <dbReference type="SAM" id="MobiDB-lite"/>
    </source>
</evidence>
<keyword evidence="2" id="KW-1185">Reference proteome</keyword>